<reference evidence="2 3" key="1">
    <citation type="submission" date="2019-06" db="EMBL/GenBank/DDBJ databases">
        <title>Gramella sabulilitoris sp. nov., isolated from a marine sand.</title>
        <authorList>
            <person name="Yoon J.-H."/>
        </authorList>
    </citation>
    <scope>NUCLEOTIDE SEQUENCE [LARGE SCALE GENOMIC DNA]</scope>
    <source>
        <strain evidence="2 3">HSMS-1</strain>
    </source>
</reference>
<protein>
    <submittedName>
        <fullName evidence="2">Uncharacterized protein</fullName>
    </submittedName>
</protein>
<feature type="region of interest" description="Disordered" evidence="1">
    <location>
        <begin position="30"/>
        <end position="53"/>
    </location>
</feature>
<dbReference type="RefSeq" id="WP_143409879.1">
    <property type="nucleotide sequence ID" value="NZ_VHSF01000001.1"/>
</dbReference>
<evidence type="ECO:0000313" key="3">
    <source>
        <dbReference type="Proteomes" id="UP000315131"/>
    </source>
</evidence>
<comment type="caution">
    <text evidence="2">The sequence shown here is derived from an EMBL/GenBank/DDBJ whole genome shotgun (WGS) entry which is preliminary data.</text>
</comment>
<sequence>MKIDKLISACLHSLFIIFFSVSFLSCQDEKKKDPENQTEEIQESKKETERGPDVTTIVTNAMEFKTKDKLDSGWHTFRYNNKSNETHFVLFDRYPDGYGIENAKTELIPPFQEGMNFIIEGKMEEANAAFAKIPEWFQGVKFKGGVGLISANSTAESTIYLEPGTYILECYVKMPNGMFHSAQGMVKEIQVVAADSSKAEIREDYTVSINATEGIVFNQNPSAGKKIFKVDFGEQKVYENYVMHDVHLVWVGQGSDISQLNDWMNWAAPEGLQTPAPQGFKFLGGMQEMDSGGTGYFTADLRPGNYALIAEIPDPQGKGMLKTFTVK</sequence>
<evidence type="ECO:0000256" key="1">
    <source>
        <dbReference type="SAM" id="MobiDB-lite"/>
    </source>
</evidence>
<dbReference type="EMBL" id="VHSF01000001">
    <property type="protein sequence ID" value="TRO67099.1"/>
    <property type="molecule type" value="Genomic_DNA"/>
</dbReference>
<gene>
    <name evidence="2" type="ORF">FGM01_04215</name>
</gene>
<keyword evidence="3" id="KW-1185">Reference proteome</keyword>
<evidence type="ECO:0000313" key="2">
    <source>
        <dbReference type="EMBL" id="TRO67099.1"/>
    </source>
</evidence>
<proteinExistence type="predicted"/>
<accession>A0A550I804</accession>
<dbReference type="OrthoDB" id="1437689at2"/>
<name>A0A550I804_9FLAO</name>
<dbReference type="AlphaFoldDB" id="A0A550I804"/>
<feature type="compositionally biased region" description="Basic and acidic residues" evidence="1">
    <location>
        <begin position="42"/>
        <end position="52"/>
    </location>
</feature>
<organism evidence="2 3">
    <name type="scientific">Christiangramia sabulilitoris</name>
    <dbReference type="NCBI Taxonomy" id="2583991"/>
    <lineage>
        <taxon>Bacteria</taxon>
        <taxon>Pseudomonadati</taxon>
        <taxon>Bacteroidota</taxon>
        <taxon>Flavobacteriia</taxon>
        <taxon>Flavobacteriales</taxon>
        <taxon>Flavobacteriaceae</taxon>
        <taxon>Christiangramia</taxon>
    </lineage>
</organism>
<dbReference type="Proteomes" id="UP000315131">
    <property type="component" value="Unassembled WGS sequence"/>
</dbReference>
<dbReference type="PROSITE" id="PS51257">
    <property type="entry name" value="PROKAR_LIPOPROTEIN"/>
    <property type="match status" value="1"/>
</dbReference>